<gene>
    <name evidence="2" type="ORF">ACFO3J_00700</name>
</gene>
<evidence type="ECO:0000313" key="3">
    <source>
        <dbReference type="Proteomes" id="UP001595765"/>
    </source>
</evidence>
<dbReference type="Proteomes" id="UP001595765">
    <property type="component" value="Unassembled WGS sequence"/>
</dbReference>
<sequence>MEAGGSADLVGLLARADGDPGRAAGLVASEQPGGRRSRPRG</sequence>
<evidence type="ECO:0000256" key="1">
    <source>
        <dbReference type="SAM" id="MobiDB-lite"/>
    </source>
</evidence>
<feature type="region of interest" description="Disordered" evidence="1">
    <location>
        <begin position="15"/>
        <end position="41"/>
    </location>
</feature>
<protein>
    <submittedName>
        <fullName evidence="2">Uncharacterized protein</fullName>
    </submittedName>
</protein>
<proteinExistence type="predicted"/>
<dbReference type="RefSeq" id="WP_386424733.1">
    <property type="nucleotide sequence ID" value="NZ_JBHSBB010000001.1"/>
</dbReference>
<organism evidence="2 3">
    <name type="scientific">Streptomyces polygonati</name>
    <dbReference type="NCBI Taxonomy" id="1617087"/>
    <lineage>
        <taxon>Bacteria</taxon>
        <taxon>Bacillati</taxon>
        <taxon>Actinomycetota</taxon>
        <taxon>Actinomycetes</taxon>
        <taxon>Kitasatosporales</taxon>
        <taxon>Streptomycetaceae</taxon>
        <taxon>Streptomyces</taxon>
    </lineage>
</organism>
<reference evidence="3" key="1">
    <citation type="journal article" date="2019" name="Int. J. Syst. Evol. Microbiol.">
        <title>The Global Catalogue of Microorganisms (GCM) 10K type strain sequencing project: providing services to taxonomists for standard genome sequencing and annotation.</title>
        <authorList>
            <consortium name="The Broad Institute Genomics Platform"/>
            <consortium name="The Broad Institute Genome Sequencing Center for Infectious Disease"/>
            <person name="Wu L."/>
            <person name="Ma J."/>
        </authorList>
    </citation>
    <scope>NUCLEOTIDE SEQUENCE [LARGE SCALE GENOMIC DNA]</scope>
    <source>
        <strain evidence="3">CGMCC 4.7237</strain>
    </source>
</reference>
<comment type="caution">
    <text evidence="2">The sequence shown here is derived from an EMBL/GenBank/DDBJ whole genome shotgun (WGS) entry which is preliminary data.</text>
</comment>
<keyword evidence="3" id="KW-1185">Reference proteome</keyword>
<evidence type="ECO:0000313" key="2">
    <source>
        <dbReference type="EMBL" id="MFC4029983.1"/>
    </source>
</evidence>
<dbReference type="EMBL" id="JBHSBB010000001">
    <property type="protein sequence ID" value="MFC4029983.1"/>
    <property type="molecule type" value="Genomic_DNA"/>
</dbReference>
<accession>A0ABV8HG05</accession>
<name>A0ABV8HG05_9ACTN</name>